<dbReference type="PROSITE" id="PS00166">
    <property type="entry name" value="ENOYL_COA_HYDRATASE"/>
    <property type="match status" value="1"/>
</dbReference>
<dbReference type="EMBL" id="CP003345">
    <property type="protein sequence ID" value="AFM05020.1"/>
    <property type="molecule type" value="Genomic_DNA"/>
</dbReference>
<evidence type="ECO:0000256" key="1">
    <source>
        <dbReference type="ARBA" id="ARBA00005254"/>
    </source>
</evidence>
<evidence type="ECO:0000256" key="2">
    <source>
        <dbReference type="RuleBase" id="RU003707"/>
    </source>
</evidence>
<dbReference type="InterPro" id="IPR001753">
    <property type="entry name" value="Enoyl-CoA_hydra/iso"/>
</dbReference>
<dbReference type="PATRIC" id="fig|880071.3.peg.2649"/>
<dbReference type="OrthoDB" id="9807606at2"/>
<gene>
    <name evidence="3" type="ordered locus">Fleli_2663</name>
</gene>
<dbReference type="GO" id="GO:0006635">
    <property type="term" value="P:fatty acid beta-oxidation"/>
    <property type="evidence" value="ECO:0007669"/>
    <property type="project" value="TreeGrafter"/>
</dbReference>
<dbReference type="CDD" id="cd06558">
    <property type="entry name" value="crotonase-like"/>
    <property type="match status" value="1"/>
</dbReference>
<dbReference type="GO" id="GO:0003824">
    <property type="term" value="F:catalytic activity"/>
    <property type="evidence" value="ECO:0007669"/>
    <property type="project" value="InterPro"/>
</dbReference>
<proteinExistence type="inferred from homology"/>
<name>I4AM35_BERLS</name>
<dbReference type="AlphaFoldDB" id="I4AM35"/>
<dbReference type="PANTHER" id="PTHR11941">
    <property type="entry name" value="ENOYL-COA HYDRATASE-RELATED"/>
    <property type="match status" value="1"/>
</dbReference>
<dbReference type="PANTHER" id="PTHR11941:SF45">
    <property type="entry name" value="ENOYL-COA DELTA ISOMERASE 1, MITOCHONDRIAL"/>
    <property type="match status" value="1"/>
</dbReference>
<dbReference type="RefSeq" id="WP_014798457.1">
    <property type="nucleotide sequence ID" value="NC_018018.1"/>
</dbReference>
<sequence>MTNTTVQTKFETLAVSTKDNIITLQLNRGKANPINRQMISDLHNFFEQATNDENVNGVIMTGKQHFFSSGLDLKQLYDMNEEDVKEFWVAFMHMTKVIASFPKPFIAAITGHSPAGGCVLAVCADYRVMAEGEKYLIGLNEIPVGIVVPKVIFDLYSFWIGNKTAYQYLLEGKLISPTEAKEVGLVDEVVAADKVLAHAEEKMEDYANFDGTTWSLSKKNLRSGMLAEMNMDNLDEVLEPMLKQWWSPRTRSILKMIVASLTK</sequence>
<comment type="similarity">
    <text evidence="1 2">Belongs to the enoyl-CoA hydratase/isomerase family.</text>
</comment>
<organism evidence="3 4">
    <name type="scientific">Bernardetia litoralis (strain ATCC 23117 / DSM 6794 / NBRC 15988 / NCIMB 1366 / Fx l1 / Sio-4)</name>
    <name type="common">Flexibacter litoralis</name>
    <dbReference type="NCBI Taxonomy" id="880071"/>
    <lineage>
        <taxon>Bacteria</taxon>
        <taxon>Pseudomonadati</taxon>
        <taxon>Bacteroidota</taxon>
        <taxon>Cytophagia</taxon>
        <taxon>Cytophagales</taxon>
        <taxon>Bernardetiaceae</taxon>
        <taxon>Bernardetia</taxon>
    </lineage>
</organism>
<dbReference type="KEGG" id="fli:Fleli_2663"/>
<dbReference type="InterPro" id="IPR018376">
    <property type="entry name" value="Enoyl-CoA_hyd/isom_CS"/>
</dbReference>
<keyword evidence="4" id="KW-1185">Reference proteome</keyword>
<accession>I4AM35</accession>
<dbReference type="Gene3D" id="3.90.226.10">
    <property type="entry name" value="2-enoyl-CoA Hydratase, Chain A, domain 1"/>
    <property type="match status" value="1"/>
</dbReference>
<dbReference type="SUPFAM" id="SSF52096">
    <property type="entry name" value="ClpP/crotonase"/>
    <property type="match status" value="1"/>
</dbReference>
<dbReference type="STRING" id="880071.Fleli_2663"/>
<reference evidence="4" key="1">
    <citation type="submission" date="2012-06" db="EMBL/GenBank/DDBJ databases">
        <title>The complete genome of Flexibacter litoralis DSM 6794.</title>
        <authorList>
            <person name="Lucas S."/>
            <person name="Copeland A."/>
            <person name="Lapidus A."/>
            <person name="Glavina del Rio T."/>
            <person name="Dalin E."/>
            <person name="Tice H."/>
            <person name="Bruce D."/>
            <person name="Goodwin L."/>
            <person name="Pitluck S."/>
            <person name="Peters L."/>
            <person name="Ovchinnikova G."/>
            <person name="Lu M."/>
            <person name="Kyrpides N."/>
            <person name="Mavromatis K."/>
            <person name="Ivanova N."/>
            <person name="Brettin T."/>
            <person name="Detter J.C."/>
            <person name="Han C."/>
            <person name="Larimer F."/>
            <person name="Land M."/>
            <person name="Hauser L."/>
            <person name="Markowitz V."/>
            <person name="Cheng J.-F."/>
            <person name="Hugenholtz P."/>
            <person name="Woyke T."/>
            <person name="Wu D."/>
            <person name="Spring S."/>
            <person name="Lang E."/>
            <person name="Kopitz M."/>
            <person name="Brambilla E."/>
            <person name="Klenk H.-P."/>
            <person name="Eisen J.A."/>
        </authorList>
    </citation>
    <scope>NUCLEOTIDE SEQUENCE [LARGE SCALE GENOMIC DNA]</scope>
    <source>
        <strain evidence="4">ATCC 23117 / DSM 6794 / NBRC 15988 / NCIMB 1366 / Sio-4</strain>
    </source>
</reference>
<dbReference type="eggNOG" id="COG1024">
    <property type="taxonomic scope" value="Bacteria"/>
</dbReference>
<dbReference type="Proteomes" id="UP000006054">
    <property type="component" value="Chromosome"/>
</dbReference>
<evidence type="ECO:0000313" key="3">
    <source>
        <dbReference type="EMBL" id="AFM05020.1"/>
    </source>
</evidence>
<protein>
    <submittedName>
        <fullName evidence="3">Enoyl-CoA hydratase/carnithine racemase</fullName>
    </submittedName>
</protein>
<dbReference type="HOGENOM" id="CLU_009834_7_5_10"/>
<dbReference type="Pfam" id="PF00378">
    <property type="entry name" value="ECH_1"/>
    <property type="match status" value="1"/>
</dbReference>
<dbReference type="InterPro" id="IPR029045">
    <property type="entry name" value="ClpP/crotonase-like_dom_sf"/>
</dbReference>
<evidence type="ECO:0000313" key="4">
    <source>
        <dbReference type="Proteomes" id="UP000006054"/>
    </source>
</evidence>